<name>A0A4Q9VT62_9HYPH</name>
<dbReference type="GO" id="GO:0047733">
    <property type="term" value="F:CDP-glucose 4,6-dehydratase activity"/>
    <property type="evidence" value="ECO:0007669"/>
    <property type="project" value="UniProtKB-EC"/>
</dbReference>
<dbReference type="InterPro" id="IPR013445">
    <property type="entry name" value="CDP_4_6_deHydtase"/>
</dbReference>
<dbReference type="Gene3D" id="3.40.50.720">
    <property type="entry name" value="NAD(P)-binding Rossmann-like Domain"/>
    <property type="match status" value="1"/>
</dbReference>
<feature type="domain" description="NAD(P)-binding" evidence="1">
    <location>
        <begin position="28"/>
        <end position="338"/>
    </location>
</feature>
<evidence type="ECO:0000259" key="1">
    <source>
        <dbReference type="Pfam" id="PF16363"/>
    </source>
</evidence>
<proteinExistence type="predicted"/>
<dbReference type="EC" id="4.2.1.45" evidence="2"/>
<dbReference type="AlphaFoldDB" id="A0A4Q9VT62"/>
<dbReference type="InterPro" id="IPR036291">
    <property type="entry name" value="NAD(P)-bd_dom_sf"/>
</dbReference>
<organism evidence="2 3">
    <name type="scientific">Siculibacillus lacustris</name>
    <dbReference type="NCBI Taxonomy" id="1549641"/>
    <lineage>
        <taxon>Bacteria</taxon>
        <taxon>Pseudomonadati</taxon>
        <taxon>Pseudomonadota</taxon>
        <taxon>Alphaproteobacteria</taxon>
        <taxon>Hyphomicrobiales</taxon>
        <taxon>Ancalomicrobiaceae</taxon>
        <taxon>Siculibacillus</taxon>
    </lineage>
</organism>
<dbReference type="OrthoDB" id="9801785at2"/>
<dbReference type="Gene3D" id="3.90.25.10">
    <property type="entry name" value="UDP-galactose 4-epimerase, domain 1"/>
    <property type="match status" value="1"/>
</dbReference>
<dbReference type="SUPFAM" id="SSF51735">
    <property type="entry name" value="NAD(P)-binding Rossmann-fold domains"/>
    <property type="match status" value="1"/>
</dbReference>
<protein>
    <submittedName>
        <fullName evidence="2">CDP-glucose 4,6-dehydratase</fullName>
        <ecNumber evidence="2">4.2.1.45</ecNumber>
    </submittedName>
</protein>
<accession>A0A4Q9VT62</accession>
<dbReference type="PANTHER" id="PTHR43000">
    <property type="entry name" value="DTDP-D-GLUCOSE 4,6-DEHYDRATASE-RELATED"/>
    <property type="match status" value="1"/>
</dbReference>
<dbReference type="Pfam" id="PF16363">
    <property type="entry name" value="GDP_Man_Dehyd"/>
    <property type="match status" value="1"/>
</dbReference>
<dbReference type="Proteomes" id="UP000292781">
    <property type="component" value="Unassembled WGS sequence"/>
</dbReference>
<dbReference type="EMBL" id="SJFN01000012">
    <property type="protein sequence ID" value="TBW38271.1"/>
    <property type="molecule type" value="Genomic_DNA"/>
</dbReference>
<evidence type="ECO:0000313" key="2">
    <source>
        <dbReference type="EMBL" id="TBW38271.1"/>
    </source>
</evidence>
<keyword evidence="2" id="KW-0456">Lyase</keyword>
<dbReference type="NCBIfam" id="TIGR02622">
    <property type="entry name" value="CDP_4_6_dhtase"/>
    <property type="match status" value="1"/>
</dbReference>
<sequence>MEGLGVSAAPPSGPRPDPAFWAGRRVFLTGHTGFKGTWARLWLSRLGAEVHGYALTPESDPALHHLVGAAGLAGETIADIRDARALAGALAAAAPDVVLHMAAQPLVRRSFERPTETFEVNVMGTVHLLDAVRQVPSVAVALIVTTDKVYHNDESGRTFREDDRLGGHDPYSASKAAAEHVVAAYRASLFAGHDARIATARGGNVLGGGDFSADRLVPDVVRAALAGRDLAIRNPQATRPWQHVLDCLAGYFLYVEALAAGRTTVGALNFGPLADEAPMPVGRLASAVQAALGLAPAWDHVSAEDQPREMNRLHLDPALAVTTLGWRPRLDAPAIVERTAAWYADWRAGRPPLAVTRAQIDAFMEGP</sequence>
<evidence type="ECO:0000313" key="3">
    <source>
        <dbReference type="Proteomes" id="UP000292781"/>
    </source>
</evidence>
<keyword evidence="3" id="KW-1185">Reference proteome</keyword>
<dbReference type="InterPro" id="IPR016040">
    <property type="entry name" value="NAD(P)-bd_dom"/>
</dbReference>
<gene>
    <name evidence="2" type="primary">rfbG</name>
    <name evidence="2" type="ORF">EYW49_10025</name>
</gene>
<comment type="caution">
    <text evidence="2">The sequence shown here is derived from an EMBL/GenBank/DDBJ whole genome shotgun (WGS) entry which is preliminary data.</text>
</comment>
<reference evidence="2 3" key="1">
    <citation type="submission" date="2019-02" db="EMBL/GenBank/DDBJ databases">
        <title>Siculibacillus lacustris gen. nov., sp. nov., a new rosette-forming bacterium isolated from a freshwater crater lake (Lake St. Ana, Romania).</title>
        <authorList>
            <person name="Felfoldi T."/>
            <person name="Marton Z."/>
            <person name="Szabo A."/>
            <person name="Mentes A."/>
            <person name="Boka K."/>
            <person name="Marialigeti K."/>
            <person name="Mathe I."/>
            <person name="Koncz M."/>
            <person name="Schumann P."/>
            <person name="Toth E."/>
        </authorList>
    </citation>
    <scope>NUCLEOTIDE SEQUENCE [LARGE SCALE GENOMIC DNA]</scope>
    <source>
        <strain evidence="2 3">SA-279</strain>
    </source>
</reference>